<comment type="caution">
    <text evidence="1">The sequence shown here is derived from an EMBL/GenBank/DDBJ whole genome shotgun (WGS) entry which is preliminary data.</text>
</comment>
<name>K0RVD7_THAOC</name>
<keyword evidence="2" id="KW-1185">Reference proteome</keyword>
<dbReference type="Proteomes" id="UP000266841">
    <property type="component" value="Unassembled WGS sequence"/>
</dbReference>
<accession>K0RVD7</accession>
<organism evidence="1 2">
    <name type="scientific">Thalassiosira oceanica</name>
    <name type="common">Marine diatom</name>
    <dbReference type="NCBI Taxonomy" id="159749"/>
    <lineage>
        <taxon>Eukaryota</taxon>
        <taxon>Sar</taxon>
        <taxon>Stramenopiles</taxon>
        <taxon>Ochrophyta</taxon>
        <taxon>Bacillariophyta</taxon>
        <taxon>Coscinodiscophyceae</taxon>
        <taxon>Thalassiosirophycidae</taxon>
        <taxon>Thalassiosirales</taxon>
        <taxon>Thalassiosiraceae</taxon>
        <taxon>Thalassiosira</taxon>
    </lineage>
</organism>
<proteinExistence type="predicted"/>
<evidence type="ECO:0000313" key="2">
    <source>
        <dbReference type="Proteomes" id="UP000266841"/>
    </source>
</evidence>
<gene>
    <name evidence="1" type="ORF">THAOC_27906</name>
</gene>
<reference evidence="1 2" key="1">
    <citation type="journal article" date="2012" name="Genome Biol.">
        <title>Genome and low-iron response of an oceanic diatom adapted to chronic iron limitation.</title>
        <authorList>
            <person name="Lommer M."/>
            <person name="Specht M."/>
            <person name="Roy A.S."/>
            <person name="Kraemer L."/>
            <person name="Andreson R."/>
            <person name="Gutowska M.A."/>
            <person name="Wolf J."/>
            <person name="Bergner S.V."/>
            <person name="Schilhabel M.B."/>
            <person name="Klostermeier U.C."/>
            <person name="Beiko R.G."/>
            <person name="Rosenstiel P."/>
            <person name="Hippler M."/>
            <person name="Laroche J."/>
        </authorList>
    </citation>
    <scope>NUCLEOTIDE SEQUENCE [LARGE SCALE GENOMIC DNA]</scope>
    <source>
        <strain evidence="1 2">CCMP1005</strain>
    </source>
</reference>
<dbReference type="AlphaFoldDB" id="K0RVD7"/>
<sequence>MLTGAVPPRRKYVHYRNAEHNPGCVGSCSIRDCARHASTLTSRGSSGTAQIDVDRCPLIGESNSRRCIA</sequence>
<dbReference type="EMBL" id="AGNL01039244">
    <property type="protein sequence ID" value="EJK52786.1"/>
    <property type="molecule type" value="Genomic_DNA"/>
</dbReference>
<protein>
    <submittedName>
        <fullName evidence="1">Uncharacterized protein</fullName>
    </submittedName>
</protein>
<evidence type="ECO:0000313" key="1">
    <source>
        <dbReference type="EMBL" id="EJK52786.1"/>
    </source>
</evidence>